<dbReference type="RefSeq" id="WP_255231311.1">
    <property type="nucleotide sequence ID" value="NZ_CP090614.1"/>
</dbReference>
<organism evidence="1 2">
    <name type="scientific">Vibrio pelagius</name>
    <dbReference type="NCBI Taxonomy" id="28169"/>
    <lineage>
        <taxon>Bacteria</taxon>
        <taxon>Pseudomonadati</taxon>
        <taxon>Pseudomonadota</taxon>
        <taxon>Gammaproteobacteria</taxon>
        <taxon>Vibrionales</taxon>
        <taxon>Vibrionaceae</taxon>
        <taxon>Vibrio</taxon>
    </lineage>
</organism>
<dbReference type="EMBL" id="CP090614">
    <property type="protein sequence ID" value="UTT85399.1"/>
    <property type="molecule type" value="Genomic_DNA"/>
</dbReference>
<evidence type="ECO:0008006" key="3">
    <source>
        <dbReference type="Google" id="ProtNLM"/>
    </source>
</evidence>
<name>A0ABY5G5G7_VIBPE</name>
<evidence type="ECO:0000313" key="2">
    <source>
        <dbReference type="Proteomes" id="UP001059120"/>
    </source>
</evidence>
<accession>A0ABY5G5G7</accession>
<proteinExistence type="predicted"/>
<evidence type="ECO:0000313" key="1">
    <source>
        <dbReference type="EMBL" id="UTT85399.1"/>
    </source>
</evidence>
<protein>
    <recommendedName>
        <fullName evidence="3">Type 4 fimbrial biogenesis protein PilX N-terminal domain-containing protein</fullName>
    </recommendedName>
</protein>
<dbReference type="Proteomes" id="UP001059120">
    <property type="component" value="Chromosome 1"/>
</dbReference>
<gene>
    <name evidence="1" type="ORF">LZI70_03710</name>
</gene>
<keyword evidence="2" id="KW-1185">Reference proteome</keyword>
<reference evidence="1" key="1">
    <citation type="submission" date="2022-01" db="EMBL/GenBank/DDBJ databases">
        <title>Alginate degradation mechanism of Vibrio pelagius WXL662.</title>
        <authorList>
            <person name="He X."/>
        </authorList>
    </citation>
    <scope>NUCLEOTIDE SEQUENCE</scope>
    <source>
        <strain evidence="1">WXL662</strain>
    </source>
</reference>
<sequence>MTFKKQQGAITLLLVSILLVGVLIVSLGSLKATFYQIKRAQNEVQARKDHWQAEGGLECAYSIMKTNSSAHPVEQNYSACDLSIIRFNPPTSGYSRYTVISKSDEYTLSKDISTSSRSVGAIQARSNLKLIGANEFVPDVEGSDRCVSVRYSEQLIINGSFKTLNPAGVVCNDAYKTDTGSSGYECNDSKCKKHSQWDYDLTVNRSDNTHKGDGKLIEHDFVHDGSLDPFESFFGNTRDNLAAIKVDYEVIAGGVGASSGGTCQDKIKEAFAVNNKVWVVGDCDLENGASLSESHIGSDSKILVIENGIIAVNGANNFPGIIYQLFTAPIAAGTDLSGRWSSAVSTTANIADAELTVSQRKKLTFFARGSFKPKGGYVFDTPGGMTVFGVSLSLNFDSGNVPSGSSTVEWKKGSWNDF</sequence>